<evidence type="ECO:0000313" key="3">
    <source>
        <dbReference type="Proteomes" id="UP001642540"/>
    </source>
</evidence>
<accession>A0ABP1RHL7</accession>
<dbReference type="Proteomes" id="UP001642540">
    <property type="component" value="Unassembled WGS sequence"/>
</dbReference>
<evidence type="ECO:0000256" key="1">
    <source>
        <dbReference type="SAM" id="MobiDB-lite"/>
    </source>
</evidence>
<feature type="region of interest" description="Disordered" evidence="1">
    <location>
        <begin position="247"/>
        <end position="273"/>
    </location>
</feature>
<name>A0ABP1RHL7_9HEXA</name>
<evidence type="ECO:0000313" key="2">
    <source>
        <dbReference type="EMBL" id="CAL8128502.1"/>
    </source>
</evidence>
<reference evidence="2 3" key="1">
    <citation type="submission" date="2024-08" db="EMBL/GenBank/DDBJ databases">
        <authorList>
            <person name="Cucini C."/>
            <person name="Frati F."/>
        </authorList>
    </citation>
    <scope>NUCLEOTIDE SEQUENCE [LARGE SCALE GENOMIC DNA]</scope>
</reference>
<sequence>MKQILLKPSSMPLPYGLLMNYSLQVRVRREHRDYNFEYRAYKQHAEGAMKLWDDMKRMMMFYDRLPQHFNSSRVKRITHVLSSNPENISVIIFNTQLPHWFPELWELEDDLVQNAPVIIVLNYSDAALLQQRNMEHNPYQRVIVIQNFLDLQAPAWVDRTIDDIVHGMPASQGRHPTTYDHLKCWADILGLHVHSYWYLSRAVHSTLRDTIRYDAAFITQPFHHEAPRTTNRIPEPYEELIPQLQENSVTESDEQYDQMQDPEQPEIHNLDAN</sequence>
<protein>
    <submittedName>
        <fullName evidence="2">Uncharacterized protein</fullName>
    </submittedName>
</protein>
<dbReference type="EMBL" id="CAXLJM020000075">
    <property type="protein sequence ID" value="CAL8128502.1"/>
    <property type="molecule type" value="Genomic_DNA"/>
</dbReference>
<comment type="caution">
    <text evidence="2">The sequence shown here is derived from an EMBL/GenBank/DDBJ whole genome shotgun (WGS) entry which is preliminary data.</text>
</comment>
<gene>
    <name evidence="2" type="ORF">ODALV1_LOCUS22268</name>
</gene>
<organism evidence="2 3">
    <name type="scientific">Orchesella dallaii</name>
    <dbReference type="NCBI Taxonomy" id="48710"/>
    <lineage>
        <taxon>Eukaryota</taxon>
        <taxon>Metazoa</taxon>
        <taxon>Ecdysozoa</taxon>
        <taxon>Arthropoda</taxon>
        <taxon>Hexapoda</taxon>
        <taxon>Collembola</taxon>
        <taxon>Entomobryomorpha</taxon>
        <taxon>Entomobryoidea</taxon>
        <taxon>Orchesellidae</taxon>
        <taxon>Orchesellinae</taxon>
        <taxon>Orchesella</taxon>
    </lineage>
</organism>
<proteinExistence type="predicted"/>
<keyword evidence="3" id="KW-1185">Reference proteome</keyword>